<dbReference type="GO" id="GO:0004467">
    <property type="term" value="F:long-chain fatty acid-CoA ligase activity"/>
    <property type="evidence" value="ECO:0007669"/>
    <property type="project" value="TreeGrafter"/>
</dbReference>
<evidence type="ECO:0000313" key="6">
    <source>
        <dbReference type="EMBL" id="NME70166.1"/>
    </source>
</evidence>
<dbReference type="PANTHER" id="PTHR43272">
    <property type="entry name" value="LONG-CHAIN-FATTY-ACID--COA LIGASE"/>
    <property type="match status" value="1"/>
</dbReference>
<accession>A0A7X9XAY5</accession>
<keyword evidence="2" id="KW-0276">Fatty acid metabolism</keyword>
<evidence type="ECO:0000259" key="5">
    <source>
        <dbReference type="Pfam" id="PF00501"/>
    </source>
</evidence>
<dbReference type="Pfam" id="PF00501">
    <property type="entry name" value="AMP-binding"/>
    <property type="match status" value="1"/>
</dbReference>
<dbReference type="GO" id="GO:0016020">
    <property type="term" value="C:membrane"/>
    <property type="evidence" value="ECO:0007669"/>
    <property type="project" value="TreeGrafter"/>
</dbReference>
<feature type="domain" description="AMP-dependent synthetase/ligase" evidence="5">
    <location>
        <begin position="17"/>
        <end position="416"/>
    </location>
</feature>
<dbReference type="EMBL" id="JABANE010000057">
    <property type="protein sequence ID" value="NME70166.1"/>
    <property type="molecule type" value="Genomic_DNA"/>
</dbReference>
<keyword evidence="4" id="KW-0175">Coiled coil</keyword>
<dbReference type="RefSeq" id="WP_169658409.1">
    <property type="nucleotide sequence ID" value="NZ_JABANE010000057.1"/>
</dbReference>
<dbReference type="SUPFAM" id="SSF56801">
    <property type="entry name" value="Acetyl-CoA synthetase-like"/>
    <property type="match status" value="1"/>
</dbReference>
<evidence type="ECO:0000256" key="1">
    <source>
        <dbReference type="ARBA" id="ARBA00022598"/>
    </source>
</evidence>
<dbReference type="Proteomes" id="UP000576082">
    <property type="component" value="Unassembled WGS sequence"/>
</dbReference>
<dbReference type="Gene3D" id="3.40.50.12780">
    <property type="entry name" value="N-terminal domain of ligase-like"/>
    <property type="match status" value="2"/>
</dbReference>
<feature type="coiled-coil region" evidence="4">
    <location>
        <begin position="519"/>
        <end position="546"/>
    </location>
</feature>
<dbReference type="PANTHER" id="PTHR43272:SF32">
    <property type="entry name" value="AMP-DEPENDENT SYNTHETASE_LIGASE DOMAIN-CONTAINING PROTEIN"/>
    <property type="match status" value="1"/>
</dbReference>
<dbReference type="InterPro" id="IPR020845">
    <property type="entry name" value="AMP-binding_CS"/>
</dbReference>
<proteinExistence type="predicted"/>
<name>A0A7X9XAY5_9BACT</name>
<evidence type="ECO:0000313" key="7">
    <source>
        <dbReference type="Proteomes" id="UP000576082"/>
    </source>
</evidence>
<dbReference type="PROSITE" id="PS00455">
    <property type="entry name" value="AMP_BINDING"/>
    <property type="match status" value="1"/>
</dbReference>
<comment type="caution">
    <text evidence="6">The sequence shown here is derived from an EMBL/GenBank/DDBJ whole genome shotgun (WGS) entry which is preliminary data.</text>
</comment>
<dbReference type="CDD" id="cd05907">
    <property type="entry name" value="VL_LC_FACS_like"/>
    <property type="match status" value="1"/>
</dbReference>
<keyword evidence="3" id="KW-0443">Lipid metabolism</keyword>
<keyword evidence="1 6" id="KW-0436">Ligase</keyword>
<protein>
    <submittedName>
        <fullName evidence="6">Long-chain fatty acid--CoA ligase</fullName>
    </submittedName>
</protein>
<dbReference type="Pfam" id="PF23562">
    <property type="entry name" value="AMP-binding_C_3"/>
    <property type="match status" value="1"/>
</dbReference>
<evidence type="ECO:0000256" key="3">
    <source>
        <dbReference type="ARBA" id="ARBA00023098"/>
    </source>
</evidence>
<dbReference type="InterPro" id="IPR042099">
    <property type="entry name" value="ANL_N_sf"/>
</dbReference>
<evidence type="ECO:0000256" key="4">
    <source>
        <dbReference type="SAM" id="Coils"/>
    </source>
</evidence>
<dbReference type="InterPro" id="IPR000873">
    <property type="entry name" value="AMP-dep_synth/lig_dom"/>
</dbReference>
<gene>
    <name evidence="6" type="ORF">HHU12_19480</name>
</gene>
<reference evidence="6 7" key="1">
    <citation type="submission" date="2020-04" db="EMBL/GenBank/DDBJ databases">
        <title>Flammeovirga sp. SR4, a novel species isolated from seawater.</title>
        <authorList>
            <person name="Wang X."/>
        </authorList>
    </citation>
    <scope>NUCLEOTIDE SEQUENCE [LARGE SCALE GENOMIC DNA]</scope>
    <source>
        <strain evidence="6 7">ATCC 23126</strain>
    </source>
</reference>
<keyword evidence="7" id="KW-1185">Reference proteome</keyword>
<dbReference type="AlphaFoldDB" id="A0A7X9XAY5"/>
<organism evidence="6 7">
    <name type="scientific">Flammeovirga aprica JL-4</name>
    <dbReference type="NCBI Taxonomy" id="694437"/>
    <lineage>
        <taxon>Bacteria</taxon>
        <taxon>Pseudomonadati</taxon>
        <taxon>Bacteroidota</taxon>
        <taxon>Cytophagia</taxon>
        <taxon>Cytophagales</taxon>
        <taxon>Flammeovirgaceae</taxon>
        <taxon>Flammeovirga</taxon>
    </lineage>
</organism>
<sequence>MTTPKRTFDFLYLQKEHFPKEDCVAYKKNGQWKKFSTDEVVEIVNNLSVGFLESGLKSGDKVAIISANRPEWNFIDLACQQVGIISVPIYPTITVDDYSYIFENSDSKFVFVGDEDLFQKSTEAAEKATNIEKIFTFDRIENAPHWTEVEKLGKGKERTEVEKMMASIKEDDLMTIIYTSGTTGRPKGVMLSHKNVVSNAIAVSSVCPIEKGKSKALSFLPLCHIYERTGFHYFLQYGVSIYYAESMETIAANLQEVKPDVFNTVPRLLEKIYDKIIAKGLEASGPKRAIFFWALNLGLRYEPRKDQGFIYDKQLELANKLVFSKWREALGGNVKAINVGAAALQPRLARVFWSAGIKLCEGYGLTETSPVIAVNRAEEIDMMVGTVGPLIEGVEVKIADDGEILAKGPNVMMGYYKNPEKTAEVLQDGWFHTGDIGELVEGKFLKITDRKKEMFKTSGGKYVAPQLIENKIKESYFIEQAAVIGNNRKFPSALVVPNFDGLKEWCNLHHIDYTTDHEMIKNDQVLEKIEQEIEKANKNFAQWEKVKRISLVDHVWSIDSGEVTPTLKLKRKVINEKYESMIEEMYQ</sequence>
<evidence type="ECO:0000256" key="2">
    <source>
        <dbReference type="ARBA" id="ARBA00022832"/>
    </source>
</evidence>